<dbReference type="PROSITE" id="PS50893">
    <property type="entry name" value="ABC_TRANSPORTER_2"/>
    <property type="match status" value="1"/>
</dbReference>
<dbReference type="InterPro" id="IPR017871">
    <property type="entry name" value="ABC_transporter-like_CS"/>
</dbReference>
<evidence type="ECO:0000256" key="3">
    <source>
        <dbReference type="ARBA" id="ARBA00022741"/>
    </source>
</evidence>
<dbReference type="InterPro" id="IPR013611">
    <property type="entry name" value="Transp-assoc_OB_typ2"/>
</dbReference>
<evidence type="ECO:0000259" key="7">
    <source>
        <dbReference type="PROSITE" id="PS50893"/>
    </source>
</evidence>
<keyword evidence="3" id="KW-0547">Nucleotide-binding</keyword>
<dbReference type="GO" id="GO:0140359">
    <property type="term" value="F:ABC-type transporter activity"/>
    <property type="evidence" value="ECO:0007669"/>
    <property type="project" value="InterPro"/>
</dbReference>
<dbReference type="SUPFAM" id="SSF50331">
    <property type="entry name" value="MOP-like"/>
    <property type="match status" value="1"/>
</dbReference>
<dbReference type="InterPro" id="IPR047641">
    <property type="entry name" value="ABC_transpr_MalK/UgpC-like"/>
</dbReference>
<dbReference type="GO" id="GO:0008643">
    <property type="term" value="P:carbohydrate transport"/>
    <property type="evidence" value="ECO:0007669"/>
    <property type="project" value="InterPro"/>
</dbReference>
<dbReference type="Pfam" id="PF08402">
    <property type="entry name" value="TOBE_2"/>
    <property type="match status" value="1"/>
</dbReference>
<keyword evidence="6" id="KW-0472">Membrane</keyword>
<reference evidence="8" key="1">
    <citation type="submission" date="2023-07" db="EMBL/GenBank/DDBJ databases">
        <title>Between Cages and Wild: Unraveling the Impact of Captivity on Animal Microbiomes and Antimicrobial Resistance.</title>
        <authorList>
            <person name="Schmartz G.P."/>
            <person name="Rehner J."/>
            <person name="Schuff M.J."/>
            <person name="Becker S.L."/>
            <person name="Kravczyk M."/>
            <person name="Gurevich A."/>
            <person name="Francke R."/>
            <person name="Mueller R."/>
            <person name="Keller V."/>
            <person name="Keller A."/>
        </authorList>
    </citation>
    <scope>NUCLEOTIDE SEQUENCE</scope>
    <source>
        <strain evidence="8">S39M_St_73</strain>
    </source>
</reference>
<dbReference type="CDD" id="cd03301">
    <property type="entry name" value="ABC_MalK_N"/>
    <property type="match status" value="1"/>
</dbReference>
<evidence type="ECO:0000256" key="2">
    <source>
        <dbReference type="ARBA" id="ARBA00022475"/>
    </source>
</evidence>
<dbReference type="Pfam" id="PF00005">
    <property type="entry name" value="ABC_tran"/>
    <property type="match status" value="1"/>
</dbReference>
<organism evidence="8 9">
    <name type="scientific">Atopococcus tabaci</name>
    <dbReference type="NCBI Taxonomy" id="269774"/>
    <lineage>
        <taxon>Bacteria</taxon>
        <taxon>Bacillati</taxon>
        <taxon>Bacillota</taxon>
        <taxon>Bacilli</taxon>
        <taxon>Lactobacillales</taxon>
        <taxon>Carnobacteriaceae</taxon>
        <taxon>Atopococcus</taxon>
    </lineage>
</organism>
<dbReference type="SMART" id="SM00382">
    <property type="entry name" value="AAA"/>
    <property type="match status" value="1"/>
</dbReference>
<dbReference type="InterPro" id="IPR027417">
    <property type="entry name" value="P-loop_NTPase"/>
</dbReference>
<gene>
    <name evidence="8" type="ORF">Q4F26_04255</name>
</gene>
<proteinExistence type="predicted"/>
<dbReference type="AlphaFoldDB" id="A0AA43UCQ8"/>
<protein>
    <submittedName>
        <fullName evidence="8">ABC transporter ATP-binding protein</fullName>
    </submittedName>
</protein>
<keyword evidence="4 8" id="KW-0067">ATP-binding</keyword>
<dbReference type="FunFam" id="3.40.50.300:FF:000042">
    <property type="entry name" value="Maltose/maltodextrin ABC transporter, ATP-binding protein"/>
    <property type="match status" value="1"/>
</dbReference>
<dbReference type="Gene3D" id="3.40.50.300">
    <property type="entry name" value="P-loop containing nucleotide triphosphate hydrolases"/>
    <property type="match status" value="1"/>
</dbReference>
<name>A0AA43UCQ8_9LACT</name>
<evidence type="ECO:0000256" key="5">
    <source>
        <dbReference type="ARBA" id="ARBA00022967"/>
    </source>
</evidence>
<evidence type="ECO:0000256" key="1">
    <source>
        <dbReference type="ARBA" id="ARBA00022448"/>
    </source>
</evidence>
<dbReference type="PANTHER" id="PTHR43875">
    <property type="entry name" value="MALTODEXTRIN IMPORT ATP-BINDING PROTEIN MSMX"/>
    <property type="match status" value="1"/>
</dbReference>
<dbReference type="GO" id="GO:0055052">
    <property type="term" value="C:ATP-binding cassette (ABC) transporter complex, substrate-binding subunit-containing"/>
    <property type="evidence" value="ECO:0007669"/>
    <property type="project" value="TreeGrafter"/>
</dbReference>
<feature type="domain" description="ABC transporter" evidence="7">
    <location>
        <begin position="4"/>
        <end position="235"/>
    </location>
</feature>
<dbReference type="SUPFAM" id="SSF52540">
    <property type="entry name" value="P-loop containing nucleoside triphosphate hydrolases"/>
    <property type="match status" value="1"/>
</dbReference>
<dbReference type="GO" id="GO:0005524">
    <property type="term" value="F:ATP binding"/>
    <property type="evidence" value="ECO:0007669"/>
    <property type="project" value="UniProtKB-KW"/>
</dbReference>
<evidence type="ECO:0000313" key="9">
    <source>
        <dbReference type="Proteomes" id="UP001171751"/>
    </source>
</evidence>
<keyword evidence="1" id="KW-0813">Transport</keyword>
<dbReference type="Gene3D" id="2.40.50.140">
    <property type="entry name" value="Nucleic acid-binding proteins"/>
    <property type="match status" value="1"/>
</dbReference>
<dbReference type="Proteomes" id="UP001171751">
    <property type="component" value="Unassembled WGS sequence"/>
</dbReference>
<dbReference type="Gene3D" id="2.40.50.100">
    <property type="match status" value="1"/>
</dbReference>
<keyword evidence="5" id="KW-1278">Translocase</keyword>
<dbReference type="InterPro" id="IPR003593">
    <property type="entry name" value="AAA+_ATPase"/>
</dbReference>
<comment type="caution">
    <text evidence="8">The sequence shown here is derived from an EMBL/GenBank/DDBJ whole genome shotgun (WGS) entry which is preliminary data.</text>
</comment>
<accession>A0AA43UCQ8</accession>
<evidence type="ECO:0000256" key="6">
    <source>
        <dbReference type="ARBA" id="ARBA00023136"/>
    </source>
</evidence>
<dbReference type="EMBL" id="JAUNQW010000014">
    <property type="protein sequence ID" value="MDO5457538.1"/>
    <property type="molecule type" value="Genomic_DNA"/>
</dbReference>
<dbReference type="InterPro" id="IPR015855">
    <property type="entry name" value="ABC_transpr_MalK-like"/>
</dbReference>
<dbReference type="GO" id="GO:0016887">
    <property type="term" value="F:ATP hydrolysis activity"/>
    <property type="evidence" value="ECO:0007669"/>
    <property type="project" value="InterPro"/>
</dbReference>
<evidence type="ECO:0000313" key="8">
    <source>
        <dbReference type="EMBL" id="MDO5457538.1"/>
    </source>
</evidence>
<dbReference type="InterPro" id="IPR012340">
    <property type="entry name" value="NA-bd_OB-fold"/>
</dbReference>
<evidence type="ECO:0000256" key="4">
    <source>
        <dbReference type="ARBA" id="ARBA00022840"/>
    </source>
</evidence>
<dbReference type="InterPro" id="IPR003439">
    <property type="entry name" value="ABC_transporter-like_ATP-bd"/>
</dbReference>
<sequence>MGKIILENISKTYNDEHYAVKDISLTIEDGEFIIFVGPSGCGKSTTLRMIAGLESISEGKLYIDDQEMSKASPKDRDLSMVFQDFALYPNMTVYKNLQYPLKMHKVDKDEADQTIHRVASLLGLDSLLDRKPSQLSGGQKQRVALGRAIVRQPKAFLMDEPLSNLDAKLRVDMRYEISQLHQTLDTTVVYVTHDQTEAMTMGDRIVVMNHGNIQQVGTPAEIYNRPQNLFVAEFIGTPKINIFNKELSNGQVDWSGQQHILVDAEDQEVLVGVRPENLKLRPGKSYTVKMIENLGSEQHIFLDGEDKQVVAQVAYDDDIQIGEQYELTIIKPERVNVFSAESQESINF</sequence>
<dbReference type="NCBIfam" id="NF008653">
    <property type="entry name" value="PRK11650.1"/>
    <property type="match status" value="1"/>
</dbReference>
<keyword evidence="9" id="KW-1185">Reference proteome</keyword>
<keyword evidence="2" id="KW-1003">Cell membrane</keyword>
<dbReference type="PROSITE" id="PS00211">
    <property type="entry name" value="ABC_TRANSPORTER_1"/>
    <property type="match status" value="1"/>
</dbReference>
<dbReference type="InterPro" id="IPR008995">
    <property type="entry name" value="Mo/tungstate-bd_C_term_dom"/>
</dbReference>
<dbReference type="PANTHER" id="PTHR43875:SF15">
    <property type="entry name" value="TREHALOSE IMPORT ATP-BINDING PROTEIN SUGC"/>
    <property type="match status" value="1"/>
</dbReference>